<evidence type="ECO:0000256" key="1">
    <source>
        <dbReference type="SAM" id="Phobius"/>
    </source>
</evidence>
<organism evidence="2 3">
    <name type="scientific">Effrenium voratum</name>
    <dbReference type="NCBI Taxonomy" id="2562239"/>
    <lineage>
        <taxon>Eukaryota</taxon>
        <taxon>Sar</taxon>
        <taxon>Alveolata</taxon>
        <taxon>Dinophyceae</taxon>
        <taxon>Suessiales</taxon>
        <taxon>Symbiodiniaceae</taxon>
        <taxon>Effrenium</taxon>
    </lineage>
</organism>
<dbReference type="EMBL" id="CAUJNA010003474">
    <property type="protein sequence ID" value="CAJ1402960.1"/>
    <property type="molecule type" value="Genomic_DNA"/>
</dbReference>
<dbReference type="Proteomes" id="UP001178507">
    <property type="component" value="Unassembled WGS sequence"/>
</dbReference>
<comment type="caution">
    <text evidence="2">The sequence shown here is derived from an EMBL/GenBank/DDBJ whole genome shotgun (WGS) entry which is preliminary data.</text>
</comment>
<dbReference type="SUPFAM" id="SSF53254">
    <property type="entry name" value="Phosphoglycerate mutase-like"/>
    <property type="match status" value="1"/>
</dbReference>
<evidence type="ECO:0000313" key="3">
    <source>
        <dbReference type="Proteomes" id="UP001178507"/>
    </source>
</evidence>
<gene>
    <name evidence="2" type="ORF">EVOR1521_LOCUS25732</name>
</gene>
<keyword evidence="3" id="KW-1185">Reference proteome</keyword>
<protein>
    <submittedName>
        <fullName evidence="2">Uncharacterized protein</fullName>
    </submittedName>
</protein>
<proteinExistence type="predicted"/>
<dbReference type="InterPro" id="IPR029033">
    <property type="entry name" value="His_PPase_superfam"/>
</dbReference>
<feature type="transmembrane region" description="Helical" evidence="1">
    <location>
        <begin position="47"/>
        <end position="71"/>
    </location>
</feature>
<evidence type="ECO:0000313" key="2">
    <source>
        <dbReference type="EMBL" id="CAJ1402960.1"/>
    </source>
</evidence>
<keyword evidence="1" id="KW-0812">Transmembrane</keyword>
<accession>A0AA36JCT9</accession>
<dbReference type="Gene3D" id="3.40.50.1240">
    <property type="entry name" value="Phosphoglycerate mutase-like"/>
    <property type="match status" value="1"/>
</dbReference>
<dbReference type="AlphaFoldDB" id="A0AA36JCT9"/>
<reference evidence="2" key="1">
    <citation type="submission" date="2023-08" db="EMBL/GenBank/DDBJ databases">
        <authorList>
            <person name="Chen Y."/>
            <person name="Shah S."/>
            <person name="Dougan E. K."/>
            <person name="Thang M."/>
            <person name="Chan C."/>
        </authorList>
    </citation>
    <scope>NUCLEOTIDE SEQUENCE</scope>
</reference>
<keyword evidence="1" id="KW-1133">Transmembrane helix</keyword>
<keyword evidence="1" id="KW-0472">Membrane</keyword>
<name>A0AA36JCT9_9DINO</name>
<sequence length="346" mass="39049">MGVLFFLNSKFPHEPNCGPFDSHQTPGAMIFDLQFDFKSYLAEGMDFFARIWLVVLLVLIFGVLMLVLRIVMARRTNDKVLEAMAETSHRQVEALHKEMFRLEQKADICRKRFLNISEMFQRMRGASTMAWRLAATFLVSAVSADDVAVINLIRHGEKCDDSSSTGLTDIGKARAAYLARCMSQVSASDVMPFGKATAVMASAVRDGKSTRPRDTAQPLADRLQLPLQMPCDKEDPDCFAQHARGLLSANGAVVVSWQHQDIPALVKALKVPHYKDFKKWPDDCDIESFSEPACIDKDDRCYDQVWQVKFYRPVGSEWQAEAMTSWQEGFANDTGCHENLQPRIII</sequence>